<keyword evidence="1" id="KW-1185">Reference proteome</keyword>
<evidence type="ECO:0000313" key="1">
    <source>
        <dbReference type="Proteomes" id="UP000887565"/>
    </source>
</evidence>
<sequence length="118" mass="13744">MPDQKKISLENKNSIRELIMDALMRYVHRKSILDFYPLGFGRSLTMGITYTKMAAYNRASKYNEQGRIKNAIKKQSENVNVVRNVKKFSQYWGAGLDCNATYRKNSRRNSTNSARNRL</sequence>
<reference evidence="2" key="1">
    <citation type="submission" date="2022-11" db="UniProtKB">
        <authorList>
            <consortium name="WormBaseParasite"/>
        </authorList>
    </citation>
    <scope>IDENTIFICATION</scope>
</reference>
<proteinExistence type="predicted"/>
<evidence type="ECO:0000313" key="2">
    <source>
        <dbReference type="WBParaSite" id="nRc.2.0.1.t29279-RA"/>
    </source>
</evidence>
<organism evidence="1 2">
    <name type="scientific">Romanomermis culicivorax</name>
    <name type="common">Nematode worm</name>
    <dbReference type="NCBI Taxonomy" id="13658"/>
    <lineage>
        <taxon>Eukaryota</taxon>
        <taxon>Metazoa</taxon>
        <taxon>Ecdysozoa</taxon>
        <taxon>Nematoda</taxon>
        <taxon>Enoplea</taxon>
        <taxon>Dorylaimia</taxon>
        <taxon>Mermithida</taxon>
        <taxon>Mermithoidea</taxon>
        <taxon>Mermithidae</taxon>
        <taxon>Romanomermis</taxon>
    </lineage>
</organism>
<protein>
    <submittedName>
        <fullName evidence="2">Uncharacterized protein</fullName>
    </submittedName>
</protein>
<dbReference type="WBParaSite" id="nRc.2.0.1.t29279-RA">
    <property type="protein sequence ID" value="nRc.2.0.1.t29279-RA"/>
    <property type="gene ID" value="nRc.2.0.1.g29279"/>
</dbReference>
<dbReference type="Proteomes" id="UP000887565">
    <property type="component" value="Unplaced"/>
</dbReference>
<name>A0A915JT90_ROMCU</name>
<dbReference type="AlphaFoldDB" id="A0A915JT90"/>
<accession>A0A915JT90</accession>